<reference evidence="2 3" key="1">
    <citation type="submission" date="2020-08" db="EMBL/GenBank/DDBJ databases">
        <title>Genomic Encyclopedia of Type Strains, Phase III (KMG-III): the genomes of soil and plant-associated and newly described type strains.</title>
        <authorList>
            <person name="Whitman W."/>
        </authorList>
    </citation>
    <scope>NUCLEOTIDE SEQUENCE [LARGE SCALE GENOMIC DNA]</scope>
    <source>
        <strain evidence="2 3">CECT 7015</strain>
    </source>
</reference>
<proteinExistence type="predicted"/>
<feature type="region of interest" description="Disordered" evidence="1">
    <location>
        <begin position="127"/>
        <end position="152"/>
    </location>
</feature>
<gene>
    <name evidence="2" type="ORF">FHS21_001411</name>
</gene>
<dbReference type="InterPro" id="IPR035220">
    <property type="entry name" value="DUF5330"/>
</dbReference>
<dbReference type="EMBL" id="JACHXN010000003">
    <property type="protein sequence ID" value="MBB3145010.1"/>
    <property type="molecule type" value="Genomic_DNA"/>
</dbReference>
<dbReference type="AlphaFoldDB" id="A0A839U7M7"/>
<accession>A0A839U7M7</accession>
<organism evidence="2 3">
    <name type="scientific">Phyllobacterium trifolii</name>
    <dbReference type="NCBI Taxonomy" id="300193"/>
    <lineage>
        <taxon>Bacteria</taxon>
        <taxon>Pseudomonadati</taxon>
        <taxon>Pseudomonadota</taxon>
        <taxon>Alphaproteobacteria</taxon>
        <taxon>Hyphomicrobiales</taxon>
        <taxon>Phyllobacteriaceae</taxon>
        <taxon>Phyllobacterium</taxon>
    </lineage>
</organism>
<evidence type="ECO:0008006" key="4">
    <source>
        <dbReference type="Google" id="ProtNLM"/>
    </source>
</evidence>
<name>A0A839U7M7_9HYPH</name>
<comment type="caution">
    <text evidence="2">The sequence shown here is derived from an EMBL/GenBank/DDBJ whole genome shotgun (WGS) entry which is preliminary data.</text>
</comment>
<evidence type="ECO:0000313" key="3">
    <source>
        <dbReference type="Proteomes" id="UP000554520"/>
    </source>
</evidence>
<dbReference type="Pfam" id="PF17264">
    <property type="entry name" value="DUF5330"/>
    <property type="match status" value="1"/>
</dbReference>
<protein>
    <recommendedName>
        <fullName evidence="4">DUF5330 domain-containing protein</fullName>
    </recommendedName>
</protein>
<feature type="compositionally biased region" description="Basic and acidic residues" evidence="1">
    <location>
        <begin position="127"/>
        <end position="144"/>
    </location>
</feature>
<evidence type="ECO:0000256" key="1">
    <source>
        <dbReference type="SAM" id="MobiDB-lite"/>
    </source>
</evidence>
<dbReference type="RefSeq" id="WP_112527527.1">
    <property type="nucleotide sequence ID" value="NZ_JACHXN010000003.1"/>
</dbReference>
<keyword evidence="3" id="KW-1185">Reference proteome</keyword>
<evidence type="ECO:0000313" key="2">
    <source>
        <dbReference type="EMBL" id="MBB3145010.1"/>
    </source>
</evidence>
<dbReference type="Proteomes" id="UP000554520">
    <property type="component" value="Unassembled WGS sequence"/>
</dbReference>
<sequence>MFFLIRFAIKFCFWMMLISLFIPVDSKDQPQGGAQPGPIEALLAAQETISDLSDFCTRKPQACETGKAALSNAGVRAGEVAKVGYEYLDARMGENPKKTGAQNTDTESGQGDAIKAKLREMALREILDAATRQREQANEVDDKTQTGTVSRK</sequence>